<dbReference type="OrthoDB" id="9765462at2"/>
<dbReference type="InterPro" id="IPR011059">
    <property type="entry name" value="Metal-dep_hydrolase_composite"/>
</dbReference>
<dbReference type="InterPro" id="IPR050138">
    <property type="entry name" value="DHOase/Allantoinase_Hydrolase"/>
</dbReference>
<dbReference type="Gene3D" id="3.20.20.140">
    <property type="entry name" value="Metal-dependent hydrolases"/>
    <property type="match status" value="1"/>
</dbReference>
<evidence type="ECO:0000256" key="1">
    <source>
        <dbReference type="ARBA" id="ARBA00022975"/>
    </source>
</evidence>
<feature type="domain" description="Dihydroorotase catalytic" evidence="2">
    <location>
        <begin position="54"/>
        <end position="235"/>
    </location>
</feature>
<dbReference type="GO" id="GO:0004038">
    <property type="term" value="F:allantoinase activity"/>
    <property type="evidence" value="ECO:0007669"/>
    <property type="project" value="TreeGrafter"/>
</dbReference>
<name>W0F1R1_9BACT</name>
<dbReference type="GO" id="GO:0046872">
    <property type="term" value="F:metal ion binding"/>
    <property type="evidence" value="ECO:0007669"/>
    <property type="project" value="InterPro"/>
</dbReference>
<dbReference type="InterPro" id="IPR032466">
    <property type="entry name" value="Metal_Hydrolase"/>
</dbReference>
<evidence type="ECO:0000313" key="4">
    <source>
        <dbReference type="Proteomes" id="UP000003586"/>
    </source>
</evidence>
<evidence type="ECO:0000313" key="3">
    <source>
        <dbReference type="EMBL" id="AHF15261.1"/>
    </source>
</evidence>
<keyword evidence="4" id="KW-1185">Reference proteome</keyword>
<dbReference type="NCBIfam" id="TIGR00857">
    <property type="entry name" value="pyrC_multi"/>
    <property type="match status" value="1"/>
</dbReference>
<dbReference type="GO" id="GO:0005737">
    <property type="term" value="C:cytoplasm"/>
    <property type="evidence" value="ECO:0007669"/>
    <property type="project" value="TreeGrafter"/>
</dbReference>
<proteinExistence type="predicted"/>
<dbReference type="GO" id="GO:0006221">
    <property type="term" value="P:pyrimidine nucleotide biosynthetic process"/>
    <property type="evidence" value="ECO:0007669"/>
    <property type="project" value="UniProtKB-KW"/>
</dbReference>
<accession>W0F1R1</accession>
<protein>
    <submittedName>
        <fullName evidence="3">Dihydroorotase</fullName>
    </submittedName>
</protein>
<dbReference type="InterPro" id="IPR024403">
    <property type="entry name" value="DHOase_cat"/>
</dbReference>
<dbReference type="KEGG" id="nso:NIASO_09010"/>
<dbReference type="GO" id="GO:0006145">
    <property type="term" value="P:purine nucleobase catabolic process"/>
    <property type="evidence" value="ECO:0007669"/>
    <property type="project" value="TreeGrafter"/>
</dbReference>
<dbReference type="EMBL" id="CP007035">
    <property type="protein sequence ID" value="AHF15261.1"/>
    <property type="molecule type" value="Genomic_DNA"/>
</dbReference>
<dbReference type="Proteomes" id="UP000003586">
    <property type="component" value="Chromosome"/>
</dbReference>
<dbReference type="PANTHER" id="PTHR43668">
    <property type="entry name" value="ALLANTOINASE"/>
    <property type="match status" value="1"/>
</dbReference>
<dbReference type="AlphaFoldDB" id="W0F1R1"/>
<dbReference type="GO" id="GO:0004151">
    <property type="term" value="F:dihydroorotase activity"/>
    <property type="evidence" value="ECO:0007669"/>
    <property type="project" value="InterPro"/>
</dbReference>
<organism evidence="3 4">
    <name type="scientific">Niabella soli DSM 19437</name>
    <dbReference type="NCBI Taxonomy" id="929713"/>
    <lineage>
        <taxon>Bacteria</taxon>
        <taxon>Pseudomonadati</taxon>
        <taxon>Bacteroidota</taxon>
        <taxon>Chitinophagia</taxon>
        <taxon>Chitinophagales</taxon>
        <taxon>Chitinophagaceae</taxon>
        <taxon>Niabella</taxon>
    </lineage>
</organism>
<dbReference type="STRING" id="929713.NIASO_09010"/>
<dbReference type="SUPFAM" id="SSF51556">
    <property type="entry name" value="Metallo-dependent hydrolases"/>
    <property type="match status" value="1"/>
</dbReference>
<sequence>MNILIKQSKIIDPNSPFNGRTADILIVNGVIQSISKHITYKNAKVVSGRGLHVSPGWVDLFADFADPGYEYRETLASGAKAAAAGGFTDVCIVPNTKPALDQKSVVEYILAKAAGLPVTIHPLGAVTKNTDGKELAEIYDMRQSGAAAFTDGKNAIQSADIMVKALLYIKPFNGVLIQVPDNKDMQPHGLANEGITATRLGLQAKPAIAEELLVARDIKLAEYAVSRLHLTGITTAAALKLVTAAKQKKTAVTVSVTPAHLFFTEEDLVSYDTNLKLNPPLRTVADQKALRKGVTDGSVDCIATHHIPYDADHKVVEFEYARNGMIGLQTAYAILNTVLPEVPQERWVEVLSVNPRKILGLPAAAIVEGAPASLTVFNPGEKWQLNADAILSQSKNSAFIGKPLTGKPLGIIHKNQTNLTFQQ</sequence>
<dbReference type="SUPFAM" id="SSF51338">
    <property type="entry name" value="Composite domain of metallo-dependent hydrolases"/>
    <property type="match status" value="1"/>
</dbReference>
<dbReference type="PANTHER" id="PTHR43668:SF2">
    <property type="entry name" value="ALLANTOINASE"/>
    <property type="match status" value="1"/>
</dbReference>
<keyword evidence="1" id="KW-0665">Pyrimidine biosynthesis</keyword>
<dbReference type="Pfam" id="PF12890">
    <property type="entry name" value="DHOase"/>
    <property type="match status" value="1"/>
</dbReference>
<gene>
    <name evidence="3" type="ORF">NIASO_09010</name>
</gene>
<reference evidence="3 4" key="1">
    <citation type="submission" date="2013-12" db="EMBL/GenBank/DDBJ databases">
        <authorList>
            <consortium name="DOE Joint Genome Institute"/>
            <person name="Eisen J."/>
            <person name="Huntemann M."/>
            <person name="Han J."/>
            <person name="Chen A."/>
            <person name="Kyrpides N."/>
            <person name="Mavromatis K."/>
            <person name="Markowitz V."/>
            <person name="Palaniappan K."/>
            <person name="Ivanova N."/>
            <person name="Schaumberg A."/>
            <person name="Pati A."/>
            <person name="Liolios K."/>
            <person name="Nordberg H.P."/>
            <person name="Cantor M.N."/>
            <person name="Hua S.X."/>
            <person name="Woyke T."/>
        </authorList>
    </citation>
    <scope>NUCLEOTIDE SEQUENCE [LARGE SCALE GENOMIC DNA]</scope>
    <source>
        <strain evidence="4">DSM 19437</strain>
    </source>
</reference>
<dbReference type="CDD" id="cd01317">
    <property type="entry name" value="DHOase_IIa"/>
    <property type="match status" value="1"/>
</dbReference>
<dbReference type="HOGENOM" id="CLU_015572_1_0_10"/>
<dbReference type="RefSeq" id="WP_008584441.1">
    <property type="nucleotide sequence ID" value="NZ_CP007035.1"/>
</dbReference>
<evidence type="ECO:0000259" key="2">
    <source>
        <dbReference type="Pfam" id="PF12890"/>
    </source>
</evidence>
<dbReference type="Gene3D" id="2.30.40.10">
    <property type="entry name" value="Urease, subunit C, domain 1"/>
    <property type="match status" value="1"/>
</dbReference>
<dbReference type="eggNOG" id="COG0044">
    <property type="taxonomic scope" value="Bacteria"/>
</dbReference>
<dbReference type="InterPro" id="IPR004722">
    <property type="entry name" value="DHOase"/>
</dbReference>